<dbReference type="RefSeq" id="WP_203914823.1">
    <property type="nucleotide sequence ID" value="NZ_BONY01000119.1"/>
</dbReference>
<dbReference type="InterPro" id="IPR029044">
    <property type="entry name" value="Nucleotide-diphossugar_trans"/>
</dbReference>
<dbReference type="Pfam" id="PF00535">
    <property type="entry name" value="Glycos_transf_2"/>
    <property type="match status" value="1"/>
</dbReference>
<keyword evidence="3" id="KW-1185">Reference proteome</keyword>
<sequence>MARLGSAVAAFHLVKTAGLLANLHAFPVLGQGANSFLKTSFLVPARDEAKNLPRTLLGLLKQPAAEILVLDDQSADDTAEIVRSLAKADSRLRLLEGSPPPAGWIGKNWACHQLAEQATGDLLAFVDADVSMRPGALSAIWAQIGAQHADVFSVFPRQHAGTLGERMLVPLIDEVLLAFLPHALLDLPIPAAAVANGQVLAFTRRAYRTLGGHQAVAGEIVEDLALARLTRRAGLKLGLALGGDLVRARMYDGYAATVRGIGKSIRSAHADSDPLLVASALGNLAAYTLPWLRLRHGAAWQLAAALSLAQRVLTNAKTGRASYAEAALVPFIAPAALPIYRLGLRRTARWKGREYR</sequence>
<protein>
    <recommendedName>
        <fullName evidence="1">Glycosyltransferase 2-like domain-containing protein</fullName>
    </recommendedName>
</protein>
<name>A0A8J3QJA9_9ACTN</name>
<proteinExistence type="predicted"/>
<accession>A0A8J3QJA9</accession>
<dbReference type="PANTHER" id="PTHR43646:SF3">
    <property type="entry name" value="SLR1566 PROTEIN"/>
    <property type="match status" value="1"/>
</dbReference>
<dbReference type="Proteomes" id="UP000612899">
    <property type="component" value="Unassembled WGS sequence"/>
</dbReference>
<dbReference type="Gene3D" id="3.90.550.10">
    <property type="entry name" value="Spore Coat Polysaccharide Biosynthesis Protein SpsA, Chain A"/>
    <property type="match status" value="1"/>
</dbReference>
<evidence type="ECO:0000259" key="1">
    <source>
        <dbReference type="Pfam" id="PF00535"/>
    </source>
</evidence>
<reference evidence="2" key="1">
    <citation type="submission" date="2021-01" db="EMBL/GenBank/DDBJ databases">
        <title>Whole genome shotgun sequence of Rhizocola hellebori NBRC 109834.</title>
        <authorList>
            <person name="Komaki H."/>
            <person name="Tamura T."/>
        </authorList>
    </citation>
    <scope>NUCLEOTIDE SEQUENCE</scope>
    <source>
        <strain evidence="2">NBRC 109834</strain>
    </source>
</reference>
<dbReference type="AlphaFoldDB" id="A0A8J3QJA9"/>
<dbReference type="InterPro" id="IPR001173">
    <property type="entry name" value="Glyco_trans_2-like"/>
</dbReference>
<organism evidence="2 3">
    <name type="scientific">Rhizocola hellebori</name>
    <dbReference type="NCBI Taxonomy" id="1392758"/>
    <lineage>
        <taxon>Bacteria</taxon>
        <taxon>Bacillati</taxon>
        <taxon>Actinomycetota</taxon>
        <taxon>Actinomycetes</taxon>
        <taxon>Micromonosporales</taxon>
        <taxon>Micromonosporaceae</taxon>
        <taxon>Rhizocola</taxon>
    </lineage>
</organism>
<dbReference type="EMBL" id="BONY01000119">
    <property type="protein sequence ID" value="GIH11102.1"/>
    <property type="molecule type" value="Genomic_DNA"/>
</dbReference>
<evidence type="ECO:0000313" key="2">
    <source>
        <dbReference type="EMBL" id="GIH11102.1"/>
    </source>
</evidence>
<dbReference type="SUPFAM" id="SSF53448">
    <property type="entry name" value="Nucleotide-diphospho-sugar transferases"/>
    <property type="match status" value="1"/>
</dbReference>
<feature type="domain" description="Glycosyltransferase 2-like" evidence="1">
    <location>
        <begin position="40"/>
        <end position="170"/>
    </location>
</feature>
<gene>
    <name evidence="2" type="ORF">Rhe02_91690</name>
</gene>
<comment type="caution">
    <text evidence="2">The sequence shown here is derived from an EMBL/GenBank/DDBJ whole genome shotgun (WGS) entry which is preliminary data.</text>
</comment>
<dbReference type="PANTHER" id="PTHR43646">
    <property type="entry name" value="GLYCOSYLTRANSFERASE"/>
    <property type="match status" value="1"/>
</dbReference>
<evidence type="ECO:0000313" key="3">
    <source>
        <dbReference type="Proteomes" id="UP000612899"/>
    </source>
</evidence>